<organism evidence="1 2">
    <name type="scientific">Phytophthora lilii</name>
    <dbReference type="NCBI Taxonomy" id="2077276"/>
    <lineage>
        <taxon>Eukaryota</taxon>
        <taxon>Sar</taxon>
        <taxon>Stramenopiles</taxon>
        <taxon>Oomycota</taxon>
        <taxon>Peronosporomycetes</taxon>
        <taxon>Peronosporales</taxon>
        <taxon>Peronosporaceae</taxon>
        <taxon>Phytophthora</taxon>
    </lineage>
</organism>
<dbReference type="EMBL" id="BSXW01000218">
    <property type="protein sequence ID" value="GMF15253.1"/>
    <property type="molecule type" value="Genomic_DNA"/>
</dbReference>
<evidence type="ECO:0000313" key="1">
    <source>
        <dbReference type="EMBL" id="GMF15253.1"/>
    </source>
</evidence>
<proteinExistence type="predicted"/>
<reference evidence="1" key="1">
    <citation type="submission" date="2023-04" db="EMBL/GenBank/DDBJ databases">
        <title>Phytophthora lilii NBRC 32176.</title>
        <authorList>
            <person name="Ichikawa N."/>
            <person name="Sato H."/>
            <person name="Tonouchi N."/>
        </authorList>
    </citation>
    <scope>NUCLEOTIDE SEQUENCE</scope>
    <source>
        <strain evidence="1">NBRC 32176</strain>
    </source>
</reference>
<sequence length="111" mass="11805">MMTMMEATDSDSDAEVAAKGAKTPLWSGAAYSSALSKSMRAMMAGNRLRGGRQSVATAGSTVKDQGAELFADAVARKDKEKMLDALAKDPSVLRRCDKVTEGGLRDLLCWS</sequence>
<dbReference type="AlphaFoldDB" id="A0A9W6WJ79"/>
<accession>A0A9W6WJ79</accession>
<comment type="caution">
    <text evidence="1">The sequence shown here is derived from an EMBL/GenBank/DDBJ whole genome shotgun (WGS) entry which is preliminary data.</text>
</comment>
<gene>
    <name evidence="1" type="ORF">Plil01_000520200</name>
</gene>
<keyword evidence="2" id="KW-1185">Reference proteome</keyword>
<protein>
    <submittedName>
        <fullName evidence="1">Unnamed protein product</fullName>
    </submittedName>
</protein>
<dbReference type="Proteomes" id="UP001165083">
    <property type="component" value="Unassembled WGS sequence"/>
</dbReference>
<evidence type="ECO:0000313" key="2">
    <source>
        <dbReference type="Proteomes" id="UP001165083"/>
    </source>
</evidence>
<dbReference type="OrthoDB" id="61627at2759"/>
<name>A0A9W6WJ79_9STRA</name>